<dbReference type="Pfam" id="PF02752">
    <property type="entry name" value="Arrestin_C"/>
    <property type="match status" value="1"/>
</dbReference>
<dbReference type="SMART" id="SM01017">
    <property type="entry name" value="Arrestin_C"/>
    <property type="match status" value="1"/>
</dbReference>
<dbReference type="VEuPathDB" id="AmoebaDB:ACA1_064310"/>
<dbReference type="InterPro" id="IPR014756">
    <property type="entry name" value="Ig_E-set"/>
</dbReference>
<dbReference type="Proteomes" id="UP000011083">
    <property type="component" value="Unassembled WGS sequence"/>
</dbReference>
<sequence>MHSAMDEAAVAEQEYQAKFHRVFKHMIDRLGQPLVTAEATLNRVHADMGTCPPPTPSPSLQPRTEQGQLIYQTLSQAEQVHQSLLLLEQVLLQRKEARMGAVPAGTGTSGGSAFAGWAAPSLGEAEWGSGSDDQQEPIPAYEVEEAEKKAPVAEYNFREMDSLSVPYTQMGLMTTVPDQKGLAKKAQQQQGEAVVKKDVIGGLETDWDAPCRAKMQKIPWNCKVPITLTVNIPRKRYFAGDKMELHVEIHNMTEKKIKQLTCTLIKKSTSYVLSQGLRNVNSKKDEEVINLEVSPLGFPVKGRFRYQNRVFFKLPFTLAPTVSDGQSSFEVVYYLKVRTGTARKNGPFVVLGPLKIEQRRI</sequence>
<dbReference type="EMBL" id="KB007974">
    <property type="protein sequence ID" value="ELR17646.1"/>
    <property type="molecule type" value="Genomic_DNA"/>
</dbReference>
<dbReference type="RefSeq" id="XP_004339659.1">
    <property type="nucleotide sequence ID" value="XM_004339611.1"/>
</dbReference>
<name>L8GZX3_ACACF</name>
<dbReference type="Gene3D" id="2.60.40.640">
    <property type="match status" value="1"/>
</dbReference>
<reference evidence="2 3" key="1">
    <citation type="journal article" date="2013" name="Genome Biol.">
        <title>Genome of Acanthamoeba castellanii highlights extensive lateral gene transfer and early evolution of tyrosine kinase signaling.</title>
        <authorList>
            <person name="Clarke M."/>
            <person name="Lohan A.J."/>
            <person name="Liu B."/>
            <person name="Lagkouvardos I."/>
            <person name="Roy S."/>
            <person name="Zafar N."/>
            <person name="Bertelli C."/>
            <person name="Schilde C."/>
            <person name="Kianianmomeni A."/>
            <person name="Burglin T.R."/>
            <person name="Frech C."/>
            <person name="Turcotte B."/>
            <person name="Kopec K.O."/>
            <person name="Synnott J.M."/>
            <person name="Choo C."/>
            <person name="Paponov I."/>
            <person name="Finkler A."/>
            <person name="Soon Heng Tan C."/>
            <person name="Hutchins A.P."/>
            <person name="Weinmeier T."/>
            <person name="Rattei T."/>
            <person name="Chu J.S."/>
            <person name="Gimenez G."/>
            <person name="Irimia M."/>
            <person name="Rigden D.J."/>
            <person name="Fitzpatrick D.A."/>
            <person name="Lorenzo-Morales J."/>
            <person name="Bateman A."/>
            <person name="Chiu C.H."/>
            <person name="Tang P."/>
            <person name="Hegemann P."/>
            <person name="Fromm H."/>
            <person name="Raoult D."/>
            <person name="Greub G."/>
            <person name="Miranda-Saavedra D."/>
            <person name="Chen N."/>
            <person name="Nash P."/>
            <person name="Ginger M.L."/>
            <person name="Horn M."/>
            <person name="Schaap P."/>
            <person name="Caler L."/>
            <person name="Loftus B."/>
        </authorList>
    </citation>
    <scope>NUCLEOTIDE SEQUENCE [LARGE SCALE GENOMIC DNA]</scope>
    <source>
        <strain evidence="2 3">Neff</strain>
    </source>
</reference>
<dbReference type="AlphaFoldDB" id="L8GZX3"/>
<proteinExistence type="predicted"/>
<feature type="domain" description="Arrestin C-terminal-like" evidence="1">
    <location>
        <begin position="222"/>
        <end position="356"/>
    </location>
</feature>
<dbReference type="SUPFAM" id="SSF81296">
    <property type="entry name" value="E set domains"/>
    <property type="match status" value="1"/>
</dbReference>
<dbReference type="KEGG" id="acan:ACA1_064310"/>
<dbReference type="GeneID" id="14918315"/>
<dbReference type="InterPro" id="IPR014752">
    <property type="entry name" value="Arrestin-like_C"/>
</dbReference>
<protein>
    <submittedName>
        <fullName evidence="2">Arrestin (Or santigen), c-terminal domain containing protein</fullName>
    </submittedName>
</protein>
<gene>
    <name evidence="2" type="ORF">ACA1_064310</name>
</gene>
<evidence type="ECO:0000313" key="3">
    <source>
        <dbReference type="Proteomes" id="UP000011083"/>
    </source>
</evidence>
<dbReference type="InterPro" id="IPR011022">
    <property type="entry name" value="Arrestin_C-like"/>
</dbReference>
<keyword evidence="3" id="KW-1185">Reference proteome</keyword>
<evidence type="ECO:0000313" key="2">
    <source>
        <dbReference type="EMBL" id="ELR17646.1"/>
    </source>
</evidence>
<organism evidence="2 3">
    <name type="scientific">Acanthamoeba castellanii (strain ATCC 30010 / Neff)</name>
    <dbReference type="NCBI Taxonomy" id="1257118"/>
    <lineage>
        <taxon>Eukaryota</taxon>
        <taxon>Amoebozoa</taxon>
        <taxon>Discosea</taxon>
        <taxon>Longamoebia</taxon>
        <taxon>Centramoebida</taxon>
        <taxon>Acanthamoebidae</taxon>
        <taxon>Acanthamoeba</taxon>
    </lineage>
</organism>
<accession>L8GZX3</accession>
<evidence type="ECO:0000259" key="1">
    <source>
        <dbReference type="SMART" id="SM01017"/>
    </source>
</evidence>